<evidence type="ECO:0000313" key="2">
    <source>
        <dbReference type="Proteomes" id="UP000263418"/>
    </source>
</evidence>
<evidence type="ECO:0000313" key="1">
    <source>
        <dbReference type="EMBL" id="AXX63601.1"/>
    </source>
</evidence>
<organism evidence="1 2">
    <name type="scientific">Vibrio vulnificus</name>
    <dbReference type="NCBI Taxonomy" id="672"/>
    <lineage>
        <taxon>Bacteria</taxon>
        <taxon>Pseudomonadati</taxon>
        <taxon>Pseudomonadota</taxon>
        <taxon>Gammaproteobacteria</taxon>
        <taxon>Vibrionales</taxon>
        <taxon>Vibrionaceae</taxon>
        <taxon>Vibrio</taxon>
    </lineage>
</organism>
<dbReference type="EMBL" id="CP019292">
    <property type="protein sequence ID" value="AXX63601.1"/>
    <property type="molecule type" value="Genomic_DNA"/>
</dbReference>
<sequence length="94" mass="10597">MLVRACVNSGMCCKKGPCAYGKWDSEKGQCAYLAFNEKQHSRCLKYDEISQDPASYYNPAFGQGCCMSLFNEARDSIIKRDYNGVIPMVEIEGY</sequence>
<dbReference type="Proteomes" id="UP000263418">
    <property type="component" value="Chromosome 3"/>
</dbReference>
<protein>
    <submittedName>
        <fullName evidence="1">Uncharacterized protein</fullName>
    </submittedName>
</protein>
<proteinExistence type="predicted"/>
<gene>
    <name evidence="1" type="ORF">FORC53_5262</name>
</gene>
<accession>A0AAN1PVF1</accession>
<reference evidence="1 2" key="1">
    <citation type="submission" date="2017-03" db="EMBL/GenBank/DDBJ databases">
        <title>Complete Genome Sequence of Vibrio vulnificus FORC_053.</title>
        <authorList>
            <consortium name="Food-borne Pathogen Omics Research Center"/>
            <person name="Chung H.Y."/>
            <person name="Na E.J."/>
            <person name="Song J.S."/>
            <person name="Kim H."/>
            <person name="Lee J.-H."/>
            <person name="Ryu S."/>
            <person name="Choi S.H."/>
        </authorList>
    </citation>
    <scope>NUCLEOTIDE SEQUENCE [LARGE SCALE GENOMIC DNA]</scope>
    <source>
        <strain evidence="1 2">FORC_053</strain>
    </source>
</reference>
<dbReference type="AlphaFoldDB" id="A0AAN1PVF1"/>
<name>A0AAN1PVF1_VIBVL</name>